<proteinExistence type="predicted"/>
<dbReference type="InterPro" id="IPR014716">
    <property type="entry name" value="Fibrinogen_a/b/g_C_1"/>
</dbReference>
<dbReference type="EMBL" id="VSWD01000011">
    <property type="protein sequence ID" value="KAK3088826.1"/>
    <property type="molecule type" value="Genomic_DNA"/>
</dbReference>
<gene>
    <name evidence="2" type="ORF">FSP39_024242</name>
</gene>
<dbReference type="SUPFAM" id="SSF56496">
    <property type="entry name" value="Fibrinogen C-terminal domain-like"/>
    <property type="match status" value="1"/>
</dbReference>
<dbReference type="Pfam" id="PF00147">
    <property type="entry name" value="Fibrinogen_C"/>
    <property type="match status" value="1"/>
</dbReference>
<name>A0AA89BRV3_PINIB</name>
<dbReference type="PANTHER" id="PTHR19143">
    <property type="entry name" value="FIBRINOGEN/TENASCIN/ANGIOPOEITIN"/>
    <property type="match status" value="1"/>
</dbReference>
<dbReference type="GO" id="GO:0005615">
    <property type="term" value="C:extracellular space"/>
    <property type="evidence" value="ECO:0007669"/>
    <property type="project" value="TreeGrafter"/>
</dbReference>
<dbReference type="SMART" id="SM00186">
    <property type="entry name" value="FBG"/>
    <property type="match status" value="1"/>
</dbReference>
<dbReference type="InterPro" id="IPR002181">
    <property type="entry name" value="Fibrinogen_a/b/g_C_dom"/>
</dbReference>
<protein>
    <recommendedName>
        <fullName evidence="1">Fibrinogen C-terminal domain-containing protein</fullName>
    </recommendedName>
</protein>
<evidence type="ECO:0000259" key="1">
    <source>
        <dbReference type="PROSITE" id="PS51406"/>
    </source>
</evidence>
<evidence type="ECO:0000313" key="3">
    <source>
        <dbReference type="Proteomes" id="UP001186944"/>
    </source>
</evidence>
<comment type="caution">
    <text evidence="2">The sequence shown here is derived from an EMBL/GenBank/DDBJ whole genome shotgun (WGS) entry which is preliminary data.</text>
</comment>
<dbReference type="InterPro" id="IPR050373">
    <property type="entry name" value="Fibrinogen_C-term_domain"/>
</dbReference>
<sequence length="223" mass="25343">PWYPKAELIVQIQPSLNLDPITIVCDLDLLNPVTNKTRNYVQKHHQLGVTFNRLWDDYKNGFGDLSQNEYWIGNEAIHKLTSSFPSSTLVIEMASENWLGIWQQTYEGFRVGDEASEYLMTYTSTSPYPGNSGMGDSLIQVNNTMFCTADHNNNIDPNVNCGTVRQSGFWLCDPGNKCGHGNPNGQLMKTGNGEILYVYHEVFWNTLNVGTTSPWFVQMWLEF</sequence>
<evidence type="ECO:0000313" key="2">
    <source>
        <dbReference type="EMBL" id="KAK3088826.1"/>
    </source>
</evidence>
<keyword evidence="3" id="KW-1185">Reference proteome</keyword>
<reference evidence="2" key="1">
    <citation type="submission" date="2019-08" db="EMBL/GenBank/DDBJ databases">
        <title>The improved chromosome-level genome for the pearl oyster Pinctada fucata martensii using PacBio sequencing and Hi-C.</title>
        <authorList>
            <person name="Zheng Z."/>
        </authorList>
    </citation>
    <scope>NUCLEOTIDE SEQUENCE</scope>
    <source>
        <strain evidence="2">ZZ-2019</strain>
        <tissue evidence="2">Adductor muscle</tissue>
    </source>
</reference>
<feature type="domain" description="Fibrinogen C-terminal" evidence="1">
    <location>
        <begin position="1"/>
        <end position="223"/>
    </location>
</feature>
<dbReference type="Proteomes" id="UP001186944">
    <property type="component" value="Unassembled WGS sequence"/>
</dbReference>
<dbReference type="PANTHER" id="PTHR19143:SF327">
    <property type="entry name" value="FI21813P1-RELATED"/>
    <property type="match status" value="1"/>
</dbReference>
<dbReference type="PROSITE" id="PS51406">
    <property type="entry name" value="FIBRINOGEN_C_2"/>
    <property type="match status" value="1"/>
</dbReference>
<feature type="non-terminal residue" evidence="2">
    <location>
        <position position="1"/>
    </location>
</feature>
<dbReference type="AlphaFoldDB" id="A0AA89BRV3"/>
<dbReference type="Gene3D" id="3.90.215.10">
    <property type="entry name" value="Gamma Fibrinogen, chain A, domain 1"/>
    <property type="match status" value="1"/>
</dbReference>
<organism evidence="2 3">
    <name type="scientific">Pinctada imbricata</name>
    <name type="common">Atlantic pearl-oyster</name>
    <name type="synonym">Pinctada martensii</name>
    <dbReference type="NCBI Taxonomy" id="66713"/>
    <lineage>
        <taxon>Eukaryota</taxon>
        <taxon>Metazoa</taxon>
        <taxon>Spiralia</taxon>
        <taxon>Lophotrochozoa</taxon>
        <taxon>Mollusca</taxon>
        <taxon>Bivalvia</taxon>
        <taxon>Autobranchia</taxon>
        <taxon>Pteriomorphia</taxon>
        <taxon>Pterioida</taxon>
        <taxon>Pterioidea</taxon>
        <taxon>Pteriidae</taxon>
        <taxon>Pinctada</taxon>
    </lineage>
</organism>
<dbReference type="InterPro" id="IPR036056">
    <property type="entry name" value="Fibrinogen-like_C"/>
</dbReference>
<accession>A0AA89BRV3</accession>